<name>A0A371GY88_MUCPR</name>
<reference evidence="2" key="1">
    <citation type="submission" date="2018-05" db="EMBL/GenBank/DDBJ databases">
        <title>Draft genome of Mucuna pruriens seed.</title>
        <authorList>
            <person name="Nnadi N.E."/>
            <person name="Vos R."/>
            <person name="Hasami M.H."/>
            <person name="Devisetty U.K."/>
            <person name="Aguiy J.C."/>
        </authorList>
    </citation>
    <scope>NUCLEOTIDE SEQUENCE [LARGE SCALE GENOMIC DNA]</scope>
    <source>
        <strain evidence="2">JCA_2017</strain>
    </source>
</reference>
<evidence type="ECO:0000313" key="2">
    <source>
        <dbReference type="EMBL" id="RDX95514.1"/>
    </source>
</evidence>
<feature type="compositionally biased region" description="Basic and acidic residues" evidence="1">
    <location>
        <begin position="16"/>
        <end position="34"/>
    </location>
</feature>
<feature type="non-terminal residue" evidence="2">
    <location>
        <position position="1"/>
    </location>
</feature>
<protein>
    <submittedName>
        <fullName evidence="2">Uncharacterized protein</fullName>
    </submittedName>
</protein>
<evidence type="ECO:0000256" key="1">
    <source>
        <dbReference type="SAM" id="MobiDB-lite"/>
    </source>
</evidence>
<accession>A0A371GY88</accession>
<feature type="region of interest" description="Disordered" evidence="1">
    <location>
        <begin position="1"/>
        <end position="34"/>
    </location>
</feature>
<sequence>MKPQNVNIVARTNRKEKKDMAGNHEDRNNYGKDSSERTLQDYFIPVIKVIDNINYPLVETRSFELKSTLVNMMQNAGQFRRLPTEKPLAHLKKFSHFVDMVRINNVPINAIRLRLFLFSLADEA</sequence>
<keyword evidence="3" id="KW-1185">Reference proteome</keyword>
<proteinExistence type="predicted"/>
<comment type="caution">
    <text evidence="2">The sequence shown here is derived from an EMBL/GenBank/DDBJ whole genome shotgun (WGS) entry which is preliminary data.</text>
</comment>
<evidence type="ECO:0000313" key="3">
    <source>
        <dbReference type="Proteomes" id="UP000257109"/>
    </source>
</evidence>
<dbReference type="EMBL" id="QJKJ01004110">
    <property type="protein sequence ID" value="RDX95514.1"/>
    <property type="molecule type" value="Genomic_DNA"/>
</dbReference>
<dbReference type="Proteomes" id="UP000257109">
    <property type="component" value="Unassembled WGS sequence"/>
</dbReference>
<organism evidence="2 3">
    <name type="scientific">Mucuna pruriens</name>
    <name type="common">Velvet bean</name>
    <name type="synonym">Dolichos pruriens</name>
    <dbReference type="NCBI Taxonomy" id="157652"/>
    <lineage>
        <taxon>Eukaryota</taxon>
        <taxon>Viridiplantae</taxon>
        <taxon>Streptophyta</taxon>
        <taxon>Embryophyta</taxon>
        <taxon>Tracheophyta</taxon>
        <taxon>Spermatophyta</taxon>
        <taxon>Magnoliopsida</taxon>
        <taxon>eudicotyledons</taxon>
        <taxon>Gunneridae</taxon>
        <taxon>Pentapetalae</taxon>
        <taxon>rosids</taxon>
        <taxon>fabids</taxon>
        <taxon>Fabales</taxon>
        <taxon>Fabaceae</taxon>
        <taxon>Papilionoideae</taxon>
        <taxon>50 kb inversion clade</taxon>
        <taxon>NPAAA clade</taxon>
        <taxon>indigoferoid/millettioid clade</taxon>
        <taxon>Phaseoleae</taxon>
        <taxon>Mucuna</taxon>
    </lineage>
</organism>
<gene>
    <name evidence="2" type="ORF">CR513_21955</name>
</gene>
<dbReference type="AlphaFoldDB" id="A0A371GY88"/>
<dbReference type="OrthoDB" id="1417698at2759"/>